<dbReference type="PANTHER" id="PTHR23024">
    <property type="entry name" value="ARYLACETAMIDE DEACETYLASE"/>
    <property type="match status" value="1"/>
</dbReference>
<keyword evidence="3" id="KW-0675">Receptor</keyword>
<protein>
    <submittedName>
        <fullName evidence="3">Gibberellin receptor GID1</fullName>
    </submittedName>
</protein>
<dbReference type="EMBL" id="CP039349">
    <property type="protein sequence ID" value="QCD95124.1"/>
    <property type="molecule type" value="Genomic_DNA"/>
</dbReference>
<evidence type="ECO:0000313" key="3">
    <source>
        <dbReference type="EMBL" id="QCD95124.1"/>
    </source>
</evidence>
<dbReference type="Proteomes" id="UP000501690">
    <property type="component" value="Linkage Group LG5"/>
</dbReference>
<dbReference type="GO" id="GO:0016787">
    <property type="term" value="F:hydrolase activity"/>
    <property type="evidence" value="ECO:0007669"/>
    <property type="project" value="InterPro"/>
</dbReference>
<evidence type="ECO:0000256" key="1">
    <source>
        <dbReference type="ARBA" id="ARBA00010515"/>
    </source>
</evidence>
<dbReference type="InterPro" id="IPR050466">
    <property type="entry name" value="Carboxylest/Gibb_receptor"/>
</dbReference>
<dbReference type="SUPFAM" id="SSF53474">
    <property type="entry name" value="alpha/beta-Hydrolases"/>
    <property type="match status" value="1"/>
</dbReference>
<dbReference type="InterPro" id="IPR013094">
    <property type="entry name" value="AB_hydrolase_3"/>
</dbReference>
<proteinExistence type="inferred from homology"/>
<dbReference type="Gene3D" id="3.40.50.1820">
    <property type="entry name" value="alpha/beta hydrolase"/>
    <property type="match status" value="2"/>
</dbReference>
<dbReference type="PANTHER" id="PTHR23024:SF654">
    <property type="entry name" value="RECEPTOR GID1, PUTATIVE-RELATED"/>
    <property type="match status" value="1"/>
</dbReference>
<comment type="similarity">
    <text evidence="1">Belongs to the 'GDXG' lipolytic enzyme family.</text>
</comment>
<evidence type="ECO:0000313" key="4">
    <source>
        <dbReference type="Proteomes" id="UP000501690"/>
    </source>
</evidence>
<dbReference type="AlphaFoldDB" id="A0A4D6M559"/>
<name>A0A4D6M559_VIGUN</name>
<sequence length="326" mass="36347">MSKETIDPYHRLQILPNPDGTFTRLIGNAVPNTATSSDPSLPISVLTKDITINPHNHTWLRLFLPRSLLSSSNPNKLPLIVFFHGSGFVLLSAASCVFHDFCIQIADSAQAIVASVEYRLAPEHRLPETAKMSGCVNTRIIPSVILWGTALEPLSLTTQFEDLFDESEFCFLAGLRAVEEVNDLDGVKIQGLILRQPFFGGVQRTESELRLANNPFLPLCVADSMWELALPTGADRDHEYCSVRAGNGVHKFEKRRELGWRVLVSGNNGDPLVDRDKELVQLMEEKGVKVVKDFQEEGFHGVELFDPLKASQFIDLVKHFINPICV</sequence>
<reference evidence="3 4" key="1">
    <citation type="submission" date="2019-04" db="EMBL/GenBank/DDBJ databases">
        <title>An improved genome assembly and genetic linkage map for asparagus bean, Vigna unguiculata ssp. sesquipedialis.</title>
        <authorList>
            <person name="Xia Q."/>
            <person name="Zhang R."/>
            <person name="Dong Y."/>
        </authorList>
    </citation>
    <scope>NUCLEOTIDE SEQUENCE [LARGE SCALE GENOMIC DNA]</scope>
    <source>
        <tissue evidence="3">Leaf</tissue>
    </source>
</reference>
<dbReference type="InterPro" id="IPR029058">
    <property type="entry name" value="AB_hydrolase_fold"/>
</dbReference>
<feature type="domain" description="Alpha/beta hydrolase fold-3" evidence="2">
    <location>
        <begin position="80"/>
        <end position="129"/>
    </location>
</feature>
<feature type="domain" description="Alpha/beta hydrolase fold-3" evidence="2">
    <location>
        <begin position="183"/>
        <end position="302"/>
    </location>
</feature>
<dbReference type="Pfam" id="PF07859">
    <property type="entry name" value="Abhydrolase_3"/>
    <property type="match status" value="2"/>
</dbReference>
<keyword evidence="4" id="KW-1185">Reference proteome</keyword>
<organism evidence="3 4">
    <name type="scientific">Vigna unguiculata</name>
    <name type="common">Cowpea</name>
    <dbReference type="NCBI Taxonomy" id="3917"/>
    <lineage>
        <taxon>Eukaryota</taxon>
        <taxon>Viridiplantae</taxon>
        <taxon>Streptophyta</taxon>
        <taxon>Embryophyta</taxon>
        <taxon>Tracheophyta</taxon>
        <taxon>Spermatophyta</taxon>
        <taxon>Magnoliopsida</taxon>
        <taxon>eudicotyledons</taxon>
        <taxon>Gunneridae</taxon>
        <taxon>Pentapetalae</taxon>
        <taxon>rosids</taxon>
        <taxon>fabids</taxon>
        <taxon>Fabales</taxon>
        <taxon>Fabaceae</taxon>
        <taxon>Papilionoideae</taxon>
        <taxon>50 kb inversion clade</taxon>
        <taxon>NPAAA clade</taxon>
        <taxon>indigoferoid/millettioid clade</taxon>
        <taxon>Phaseoleae</taxon>
        <taxon>Vigna</taxon>
    </lineage>
</organism>
<evidence type="ECO:0000259" key="2">
    <source>
        <dbReference type="Pfam" id="PF07859"/>
    </source>
</evidence>
<gene>
    <name evidence="3" type="ORF">DEO72_LG5g3217</name>
</gene>
<accession>A0A4D6M559</accession>